<dbReference type="GO" id="GO:0003700">
    <property type="term" value="F:DNA-binding transcription factor activity"/>
    <property type="evidence" value="ECO:0007669"/>
    <property type="project" value="InterPro"/>
</dbReference>
<evidence type="ECO:0000256" key="4">
    <source>
        <dbReference type="ARBA" id="ARBA00022884"/>
    </source>
</evidence>
<feature type="compositionally biased region" description="Acidic residues" evidence="7">
    <location>
        <begin position="422"/>
        <end position="436"/>
    </location>
</feature>
<feature type="region of interest" description="Disordered" evidence="7">
    <location>
        <begin position="419"/>
        <end position="483"/>
    </location>
</feature>
<dbReference type="GO" id="GO:0003677">
    <property type="term" value="F:DNA binding"/>
    <property type="evidence" value="ECO:0007669"/>
    <property type="project" value="InterPro"/>
</dbReference>
<dbReference type="Pfam" id="PF13184">
    <property type="entry name" value="KH_NusA_1st"/>
    <property type="match status" value="1"/>
</dbReference>
<sequence length="483" mass="55124">MVNRELIEVFSEIAREKNVERSELGSILEDLFLHLVERERGDASNCSVIVNLDKGEFEIYVEKSIVDVVEDPVMEITLVEIAKVDQEMANDLELGDTYVEIIDPLIFGRRLIHMAKQFFSQKLQDVEKKYIYEDYANRVGEIIIGTVHQVQRDNTFVNIEHAELRMPRKEQIKSERYRRGDSIRAIIKSVEVTSRGPEILISRSDNHFLYKLFEMEVPEIEDGIIEIRSISRHPGERAKIIVQSNDRRIDPVGACVGMRGSRIQAIVRELNNEKIDIINYSEKSEILISRALSPAKPLDLYIDDDRKYCIAIFDDDELEFAIGRGGVNVNLAAKATEYRIDAFGKKEYEQKLTEKETPLADIQNMPARAVKPLADNGVSTVSELLNSEEERLLEIKGIGESTLEKIYNAVQSFVEANQAEEKNEEEILVESSDSDNIEINSKSEQNPDEKNTKKTPEEEISNEPLSETNAKQSSEDKLEKVQS</sequence>
<keyword evidence="4" id="KW-0694">RNA-binding</keyword>
<dbReference type="SUPFAM" id="SSF69705">
    <property type="entry name" value="Transcription factor NusA, N-terminal domain"/>
    <property type="match status" value="1"/>
</dbReference>
<dbReference type="Gene3D" id="2.40.50.140">
    <property type="entry name" value="Nucleic acid-binding proteins"/>
    <property type="match status" value="1"/>
</dbReference>
<dbReference type="GO" id="GO:0003723">
    <property type="term" value="F:RNA binding"/>
    <property type="evidence" value="ECO:0007669"/>
    <property type="project" value="UniProtKB-KW"/>
</dbReference>
<evidence type="ECO:0000256" key="5">
    <source>
        <dbReference type="ARBA" id="ARBA00023015"/>
    </source>
</evidence>
<keyword evidence="3" id="KW-0889">Transcription antitermination</keyword>
<feature type="compositionally biased region" description="Polar residues" evidence="7">
    <location>
        <begin position="463"/>
        <end position="472"/>
    </location>
</feature>
<dbReference type="EMBL" id="UINC01002339">
    <property type="protein sequence ID" value="SUZ95603.1"/>
    <property type="molecule type" value="Genomic_DNA"/>
</dbReference>
<dbReference type="SUPFAM" id="SSF54814">
    <property type="entry name" value="Prokaryotic type KH domain (KH-domain type II)"/>
    <property type="match status" value="2"/>
</dbReference>
<gene>
    <name evidence="9" type="ORF">METZ01_LOCUS48457</name>
</gene>
<dbReference type="InterPro" id="IPR058582">
    <property type="entry name" value="KH_NusA_2nd"/>
</dbReference>
<dbReference type="FunFam" id="3.30.300.20:FF:000002">
    <property type="entry name" value="Transcription termination/antitermination protein NusA"/>
    <property type="match status" value="1"/>
</dbReference>
<dbReference type="InterPro" id="IPR009019">
    <property type="entry name" value="KH_sf_prok-type"/>
</dbReference>
<dbReference type="AlphaFoldDB" id="A0A381S374"/>
<dbReference type="PANTHER" id="PTHR22648:SF0">
    <property type="entry name" value="TRANSCRIPTION TERMINATION_ANTITERMINATION PROTEIN NUSA"/>
    <property type="match status" value="1"/>
</dbReference>
<dbReference type="HAMAP" id="MF_00945_B">
    <property type="entry name" value="NusA_B"/>
    <property type="match status" value="1"/>
</dbReference>
<dbReference type="GO" id="GO:0000166">
    <property type="term" value="F:nucleotide binding"/>
    <property type="evidence" value="ECO:0007669"/>
    <property type="project" value="InterPro"/>
</dbReference>
<dbReference type="PANTHER" id="PTHR22648">
    <property type="entry name" value="TRANSCRIPTION TERMINATION FACTOR NUSA"/>
    <property type="match status" value="1"/>
</dbReference>
<feature type="domain" description="S1 motif" evidence="8">
    <location>
        <begin position="140"/>
        <end position="204"/>
    </location>
</feature>
<dbReference type="InterPro" id="IPR012340">
    <property type="entry name" value="NA-bd_OB-fold"/>
</dbReference>
<dbReference type="SUPFAM" id="SSF47794">
    <property type="entry name" value="Rad51 N-terminal domain-like"/>
    <property type="match status" value="1"/>
</dbReference>
<feature type="compositionally biased region" description="Basic and acidic residues" evidence="7">
    <location>
        <begin position="445"/>
        <end position="457"/>
    </location>
</feature>
<keyword evidence="2" id="KW-0963">Cytoplasm</keyword>
<keyword evidence="6" id="KW-0804">Transcription</keyword>
<accession>A0A381S374</accession>
<evidence type="ECO:0000256" key="3">
    <source>
        <dbReference type="ARBA" id="ARBA00022814"/>
    </source>
</evidence>
<dbReference type="Gene3D" id="1.10.150.20">
    <property type="entry name" value="5' to 3' exonuclease, C-terminal subdomain"/>
    <property type="match status" value="1"/>
</dbReference>
<reference evidence="9" key="1">
    <citation type="submission" date="2018-05" db="EMBL/GenBank/DDBJ databases">
        <authorList>
            <person name="Lanie J.A."/>
            <person name="Ng W.-L."/>
            <person name="Kazmierczak K.M."/>
            <person name="Andrzejewski T.M."/>
            <person name="Davidsen T.M."/>
            <person name="Wayne K.J."/>
            <person name="Tettelin H."/>
            <person name="Glass J.I."/>
            <person name="Rusch D."/>
            <person name="Podicherti R."/>
            <person name="Tsui H.-C.T."/>
            <person name="Winkler M.E."/>
        </authorList>
    </citation>
    <scope>NUCLEOTIDE SEQUENCE</scope>
</reference>
<dbReference type="InterPro" id="IPR010213">
    <property type="entry name" value="TF_NusA"/>
</dbReference>
<evidence type="ECO:0000256" key="1">
    <source>
        <dbReference type="ARBA" id="ARBA00022472"/>
    </source>
</evidence>
<keyword evidence="1" id="KW-0806">Transcription termination</keyword>
<dbReference type="InterPro" id="IPR013735">
    <property type="entry name" value="TF_NusA_N"/>
</dbReference>
<dbReference type="Gene3D" id="3.30.1480.10">
    <property type="entry name" value="NusA, N-terminal domain"/>
    <property type="match status" value="1"/>
</dbReference>
<dbReference type="GO" id="GO:0005829">
    <property type="term" value="C:cytosol"/>
    <property type="evidence" value="ECO:0007669"/>
    <property type="project" value="TreeGrafter"/>
</dbReference>
<dbReference type="InterPro" id="IPR015946">
    <property type="entry name" value="KH_dom-like_a/b"/>
</dbReference>
<dbReference type="NCBIfam" id="TIGR01953">
    <property type="entry name" value="NusA"/>
    <property type="match status" value="1"/>
</dbReference>
<dbReference type="InterPro" id="IPR025249">
    <property type="entry name" value="TF_NusA_KH_1st"/>
</dbReference>
<dbReference type="InterPro" id="IPR010995">
    <property type="entry name" value="DNA_repair_Rad51/TF_NusA_a-hlx"/>
</dbReference>
<feature type="compositionally biased region" description="Basic and acidic residues" evidence="7">
    <location>
        <begin position="473"/>
        <end position="483"/>
    </location>
</feature>
<dbReference type="SUPFAM" id="SSF50249">
    <property type="entry name" value="Nucleic acid-binding proteins"/>
    <property type="match status" value="1"/>
</dbReference>
<dbReference type="CDD" id="cd04455">
    <property type="entry name" value="S1_NusA"/>
    <property type="match status" value="1"/>
</dbReference>
<dbReference type="Pfam" id="PF08529">
    <property type="entry name" value="NusA_N"/>
    <property type="match status" value="1"/>
</dbReference>
<evidence type="ECO:0000256" key="6">
    <source>
        <dbReference type="ARBA" id="ARBA00023163"/>
    </source>
</evidence>
<name>A0A381S374_9ZZZZ</name>
<dbReference type="Pfam" id="PF26594">
    <property type="entry name" value="KH_NusA_2nd"/>
    <property type="match status" value="1"/>
</dbReference>
<dbReference type="GO" id="GO:0003899">
    <property type="term" value="F:DNA-directed RNA polymerase activity"/>
    <property type="evidence" value="ECO:0007669"/>
    <property type="project" value="InterPro"/>
</dbReference>
<dbReference type="InterPro" id="IPR003029">
    <property type="entry name" value="S1_domain"/>
</dbReference>
<dbReference type="Gene3D" id="3.30.300.20">
    <property type="match status" value="2"/>
</dbReference>
<evidence type="ECO:0000259" key="8">
    <source>
        <dbReference type="PROSITE" id="PS50126"/>
    </source>
</evidence>
<proteinExistence type="inferred from homology"/>
<dbReference type="SMART" id="SM00316">
    <property type="entry name" value="S1"/>
    <property type="match status" value="1"/>
</dbReference>
<dbReference type="InterPro" id="IPR030842">
    <property type="entry name" value="TF_NusA_bacterial"/>
</dbReference>
<organism evidence="9">
    <name type="scientific">marine metagenome</name>
    <dbReference type="NCBI Taxonomy" id="408172"/>
    <lineage>
        <taxon>unclassified sequences</taxon>
        <taxon>metagenomes</taxon>
        <taxon>ecological metagenomes</taxon>
    </lineage>
</organism>
<dbReference type="CDD" id="cd02134">
    <property type="entry name" value="KH-II_NusA_rpt1"/>
    <property type="match status" value="1"/>
</dbReference>
<evidence type="ECO:0000256" key="7">
    <source>
        <dbReference type="SAM" id="MobiDB-lite"/>
    </source>
</evidence>
<keyword evidence="5" id="KW-0805">Transcription regulation</keyword>
<dbReference type="GO" id="GO:0031564">
    <property type="term" value="P:transcription antitermination"/>
    <property type="evidence" value="ECO:0007669"/>
    <property type="project" value="UniProtKB-KW"/>
</dbReference>
<evidence type="ECO:0000313" key="9">
    <source>
        <dbReference type="EMBL" id="SUZ95603.1"/>
    </source>
</evidence>
<dbReference type="InterPro" id="IPR036555">
    <property type="entry name" value="NusA_N_sf"/>
</dbReference>
<dbReference type="GO" id="GO:0006353">
    <property type="term" value="P:DNA-templated transcription termination"/>
    <property type="evidence" value="ECO:0007669"/>
    <property type="project" value="UniProtKB-KW"/>
</dbReference>
<dbReference type="InterPro" id="IPR011260">
    <property type="entry name" value="RNAP_asu_C"/>
</dbReference>
<evidence type="ECO:0000256" key="2">
    <source>
        <dbReference type="ARBA" id="ARBA00022490"/>
    </source>
</evidence>
<protein>
    <recommendedName>
        <fullName evidence="8">S1 motif domain-containing protein</fullName>
    </recommendedName>
</protein>
<dbReference type="Pfam" id="PF03118">
    <property type="entry name" value="RNA_pol_A_CTD"/>
    <property type="match status" value="1"/>
</dbReference>
<dbReference type="PROSITE" id="PS50126">
    <property type="entry name" value="S1"/>
    <property type="match status" value="1"/>
</dbReference>